<dbReference type="EC" id="2.5.1.129" evidence="5"/>
<reference evidence="7 8" key="1">
    <citation type="submission" date="2020-08" db="EMBL/GenBank/DDBJ databases">
        <title>Genomic Encyclopedia of Type Strains, Phase IV (KMG-IV): sequencing the most valuable type-strain genomes for metagenomic binning, comparative biology and taxonomic classification.</title>
        <authorList>
            <person name="Goeker M."/>
        </authorList>
    </citation>
    <scope>NUCLEOTIDE SEQUENCE [LARGE SCALE GENOMIC DNA]</scope>
    <source>
        <strain evidence="7 8">DSM 100211</strain>
    </source>
</reference>
<feature type="domain" description="Flavoprotein" evidence="6">
    <location>
        <begin position="5"/>
        <end position="172"/>
    </location>
</feature>
<dbReference type="SUPFAM" id="SSF52507">
    <property type="entry name" value="Homo-oligomeric flavin-containing Cys decarboxylases, HFCD"/>
    <property type="match status" value="1"/>
</dbReference>
<accession>A0A7W6D3X1</accession>
<dbReference type="AlphaFoldDB" id="A0A7W6D3X1"/>
<evidence type="ECO:0000256" key="2">
    <source>
        <dbReference type="ARBA" id="ARBA00022630"/>
    </source>
</evidence>
<sequence>MTAERVIVGISGASGAAIAMRIVERLASIPDVETHLVVSDAARRTLDLEHGAGAIDHLLPLVHKHHSIADVGASIASGSFPVRGMIVAPCSMQTLSAIATGRADTLLTRAADVQLKERRRLVLLARETPLHLGHLRSMCAATEMGAIIMPPVPAFYHLPRTVDEIVDHLAARAIDLLALPSGPIALPWLGQ</sequence>
<keyword evidence="3 5" id="KW-0288">FMN</keyword>
<comment type="caution">
    <text evidence="5">Lacks conserved residue(s) required for the propagation of feature annotation.</text>
</comment>
<keyword evidence="7" id="KW-0456">Lyase</keyword>
<keyword evidence="2 5" id="KW-0285">Flavoprotein</keyword>
<evidence type="ECO:0000256" key="1">
    <source>
        <dbReference type="ARBA" id="ARBA00022602"/>
    </source>
</evidence>
<dbReference type="Proteomes" id="UP000574761">
    <property type="component" value="Unassembled WGS sequence"/>
</dbReference>
<feature type="binding site" evidence="5">
    <location>
        <position position="39"/>
    </location>
    <ligand>
        <name>FMN</name>
        <dbReference type="ChEBI" id="CHEBI:58210"/>
    </ligand>
</feature>
<evidence type="ECO:0000313" key="7">
    <source>
        <dbReference type="EMBL" id="MBB3975637.1"/>
    </source>
</evidence>
<dbReference type="Pfam" id="PF02441">
    <property type="entry name" value="Flavoprotein"/>
    <property type="match status" value="1"/>
</dbReference>
<dbReference type="EMBL" id="JACIEE010000002">
    <property type="protein sequence ID" value="MBB3975637.1"/>
    <property type="molecule type" value="Genomic_DNA"/>
</dbReference>
<dbReference type="GO" id="GO:0016831">
    <property type="term" value="F:carboxy-lyase activity"/>
    <property type="evidence" value="ECO:0007669"/>
    <property type="project" value="TreeGrafter"/>
</dbReference>
<dbReference type="InterPro" id="IPR004507">
    <property type="entry name" value="UbiX-like"/>
</dbReference>
<dbReference type="RefSeq" id="WP_183799514.1">
    <property type="nucleotide sequence ID" value="NZ_JACIEE010000002.1"/>
</dbReference>
<comment type="caution">
    <text evidence="7">The sequence shown here is derived from an EMBL/GenBank/DDBJ whole genome shotgun (WGS) entry which is preliminary data.</text>
</comment>
<evidence type="ECO:0000256" key="5">
    <source>
        <dbReference type="HAMAP-Rule" id="MF_01984"/>
    </source>
</evidence>
<dbReference type="GO" id="GO:0106141">
    <property type="term" value="F:flavin prenyltransferase activity"/>
    <property type="evidence" value="ECO:0007669"/>
    <property type="project" value="UniProtKB-EC"/>
</dbReference>
<evidence type="ECO:0000259" key="6">
    <source>
        <dbReference type="Pfam" id="PF02441"/>
    </source>
</evidence>
<dbReference type="InterPro" id="IPR003382">
    <property type="entry name" value="Flavoprotein"/>
</dbReference>
<dbReference type="InterPro" id="IPR036551">
    <property type="entry name" value="Flavin_trans-like"/>
</dbReference>
<feature type="binding site" evidence="5">
    <location>
        <position position="156"/>
    </location>
    <ligand>
        <name>dimethylallyl phosphate</name>
        <dbReference type="ChEBI" id="CHEBI:88052"/>
    </ligand>
</feature>
<keyword evidence="4 5" id="KW-0808">Transferase</keyword>
<proteinExistence type="inferred from homology"/>
<keyword evidence="1 5" id="KW-0637">Prenyltransferase</keyword>
<name>A0A7W6D3X1_9HYPH</name>
<comment type="similarity">
    <text evidence="5">Belongs to the UbiX/PAD1 family.</text>
</comment>
<feature type="binding site" evidence="5">
    <location>
        <position position="126"/>
    </location>
    <ligand>
        <name>FMN</name>
        <dbReference type="ChEBI" id="CHEBI:58210"/>
    </ligand>
</feature>
<comment type="catalytic activity">
    <reaction evidence="5">
        <text>dimethylallyl phosphate + FMNH2 = prenylated FMNH2 + phosphate</text>
        <dbReference type="Rhea" id="RHEA:37743"/>
        <dbReference type="ChEBI" id="CHEBI:43474"/>
        <dbReference type="ChEBI" id="CHEBI:57618"/>
        <dbReference type="ChEBI" id="CHEBI:87467"/>
        <dbReference type="ChEBI" id="CHEBI:88052"/>
        <dbReference type="EC" id="2.5.1.129"/>
    </reaction>
</comment>
<feature type="binding site" evidence="5">
    <location>
        <position position="172"/>
    </location>
    <ligand>
        <name>dimethylallyl phosphate</name>
        <dbReference type="ChEBI" id="CHEBI:88052"/>
    </ligand>
</feature>
<evidence type="ECO:0000256" key="4">
    <source>
        <dbReference type="ARBA" id="ARBA00022679"/>
    </source>
</evidence>
<dbReference type="Gene3D" id="3.40.50.1950">
    <property type="entry name" value="Flavin prenyltransferase-like"/>
    <property type="match status" value="1"/>
</dbReference>
<evidence type="ECO:0000256" key="3">
    <source>
        <dbReference type="ARBA" id="ARBA00022643"/>
    </source>
</evidence>
<evidence type="ECO:0000313" key="8">
    <source>
        <dbReference type="Proteomes" id="UP000574761"/>
    </source>
</evidence>
<protein>
    <recommendedName>
        <fullName evidence="5">Flavin prenyltransferase UbiX</fullName>
        <ecNumber evidence="5">2.5.1.129</ecNumber>
    </recommendedName>
</protein>
<keyword evidence="8" id="KW-1185">Reference proteome</keyword>
<gene>
    <name evidence="5" type="primary">ubiX</name>
    <name evidence="7" type="ORF">GGQ64_000824</name>
</gene>
<feature type="binding site" evidence="5">
    <location>
        <begin position="12"/>
        <end position="14"/>
    </location>
    <ligand>
        <name>FMN</name>
        <dbReference type="ChEBI" id="CHEBI:58210"/>
    </ligand>
</feature>
<dbReference type="PANTHER" id="PTHR43374">
    <property type="entry name" value="FLAVIN PRENYLTRANSFERASE"/>
    <property type="match status" value="1"/>
</dbReference>
<dbReference type="HAMAP" id="MF_01984">
    <property type="entry name" value="ubiX_pad"/>
    <property type="match status" value="1"/>
</dbReference>
<dbReference type="PANTHER" id="PTHR43374:SF1">
    <property type="entry name" value="FLAVIN PRENYLTRANSFERASE PAD1, MITOCHONDRIAL"/>
    <property type="match status" value="1"/>
</dbReference>
<dbReference type="NCBIfam" id="NF004685">
    <property type="entry name" value="PRK06029.1"/>
    <property type="match status" value="1"/>
</dbReference>
<feature type="binding site" evidence="5">
    <location>
        <begin position="91"/>
        <end position="94"/>
    </location>
    <ligand>
        <name>FMN</name>
        <dbReference type="ChEBI" id="CHEBI:58210"/>
    </ligand>
</feature>
<organism evidence="7 8">
    <name type="scientific">Mycoplana azooxidifex</name>
    <dbReference type="NCBI Taxonomy" id="1636188"/>
    <lineage>
        <taxon>Bacteria</taxon>
        <taxon>Pseudomonadati</taxon>
        <taxon>Pseudomonadota</taxon>
        <taxon>Alphaproteobacteria</taxon>
        <taxon>Hyphomicrobiales</taxon>
        <taxon>Rhizobiaceae</taxon>
        <taxon>Mycoplana</taxon>
    </lineage>
</organism>
<dbReference type="NCBIfam" id="TIGR00421">
    <property type="entry name" value="ubiX_pad"/>
    <property type="match status" value="1"/>
</dbReference>
<comment type="function">
    <text evidence="5">Flavin prenyltransferase that catalyzes the synthesis of the prenylated FMN cofactor (prenyl-FMN) for 4-hydroxy-3-polyprenylbenzoic acid decarboxylase UbiD. The prenyltransferase is metal-independent and links a dimethylallyl moiety from dimethylallyl monophosphate (DMAP) to the flavin N5 and C6 atoms of FMN.</text>
</comment>